<evidence type="ECO:0000256" key="2">
    <source>
        <dbReference type="HAMAP-Rule" id="MF_00634"/>
    </source>
</evidence>
<dbReference type="InterPro" id="IPR003746">
    <property type="entry name" value="DUF167"/>
</dbReference>
<dbReference type="SMART" id="SM01152">
    <property type="entry name" value="DUF167"/>
    <property type="match status" value="1"/>
</dbReference>
<accession>A0ABP9R7H9</accession>
<dbReference type="NCBIfam" id="TIGR00251">
    <property type="entry name" value="DUF167 family protein"/>
    <property type="match status" value="1"/>
</dbReference>
<dbReference type="Proteomes" id="UP001500547">
    <property type="component" value="Unassembled WGS sequence"/>
</dbReference>
<reference evidence="4" key="1">
    <citation type="journal article" date="2019" name="Int. J. Syst. Evol. Microbiol.">
        <title>The Global Catalogue of Microorganisms (GCM) 10K type strain sequencing project: providing services to taxonomists for standard genome sequencing and annotation.</title>
        <authorList>
            <consortium name="The Broad Institute Genomics Platform"/>
            <consortium name="The Broad Institute Genome Sequencing Center for Infectious Disease"/>
            <person name="Wu L."/>
            <person name="Ma J."/>
        </authorList>
    </citation>
    <scope>NUCLEOTIDE SEQUENCE [LARGE SCALE GENOMIC DNA]</scope>
    <source>
        <strain evidence="4">JCM 18715</strain>
    </source>
</reference>
<dbReference type="HAMAP" id="MF_00634">
    <property type="entry name" value="UPF0235"/>
    <property type="match status" value="1"/>
</dbReference>
<dbReference type="RefSeq" id="WP_345534751.1">
    <property type="nucleotide sequence ID" value="NZ_BAABLD010000017.1"/>
</dbReference>
<proteinExistence type="inferred from homology"/>
<dbReference type="InterPro" id="IPR036591">
    <property type="entry name" value="YggU-like_sf"/>
</dbReference>
<dbReference type="Gene3D" id="3.30.1200.10">
    <property type="entry name" value="YggU-like"/>
    <property type="match status" value="1"/>
</dbReference>
<protein>
    <recommendedName>
        <fullName evidence="2">UPF0235 protein GCM10025770_38590</fullName>
    </recommendedName>
</protein>
<comment type="caution">
    <text evidence="3">The sequence shown here is derived from an EMBL/GenBank/DDBJ whole genome shotgun (WGS) entry which is preliminary data.</text>
</comment>
<evidence type="ECO:0000313" key="3">
    <source>
        <dbReference type="EMBL" id="GAA5172435.1"/>
    </source>
</evidence>
<evidence type="ECO:0000256" key="1">
    <source>
        <dbReference type="ARBA" id="ARBA00010364"/>
    </source>
</evidence>
<dbReference type="SUPFAM" id="SSF69786">
    <property type="entry name" value="YggU-like"/>
    <property type="match status" value="1"/>
</dbReference>
<dbReference type="Pfam" id="PF02594">
    <property type="entry name" value="DUF167"/>
    <property type="match status" value="1"/>
</dbReference>
<name>A0ABP9R7H9_9RHOO</name>
<keyword evidence="4" id="KW-1185">Reference proteome</keyword>
<comment type="similarity">
    <text evidence="1 2">Belongs to the UPF0235 family.</text>
</comment>
<organism evidence="3 4">
    <name type="scientific">Viridibacterium curvum</name>
    <dbReference type="NCBI Taxonomy" id="1101404"/>
    <lineage>
        <taxon>Bacteria</taxon>
        <taxon>Pseudomonadati</taxon>
        <taxon>Pseudomonadota</taxon>
        <taxon>Betaproteobacteria</taxon>
        <taxon>Rhodocyclales</taxon>
        <taxon>Rhodocyclaceae</taxon>
        <taxon>Viridibacterium</taxon>
    </lineage>
</organism>
<evidence type="ECO:0000313" key="4">
    <source>
        <dbReference type="Proteomes" id="UP001500547"/>
    </source>
</evidence>
<dbReference type="PANTHER" id="PTHR13420">
    <property type="entry name" value="UPF0235 PROTEIN C15ORF40"/>
    <property type="match status" value="1"/>
</dbReference>
<sequence>MVDAPPWLRRASDGGVTLTIHAQPGAKRTEVVGLHGEALKIRLAAPPVDGKANAVLTGFLAECLGVPRVAVRILSGESSRHKIVWVEAASDAALRRLLPPG</sequence>
<dbReference type="PANTHER" id="PTHR13420:SF7">
    <property type="entry name" value="UPF0235 PROTEIN C15ORF40"/>
    <property type="match status" value="1"/>
</dbReference>
<gene>
    <name evidence="3" type="ORF">GCM10025770_38590</name>
</gene>
<dbReference type="EMBL" id="BAABLD010000017">
    <property type="protein sequence ID" value="GAA5172435.1"/>
    <property type="molecule type" value="Genomic_DNA"/>
</dbReference>